<feature type="compositionally biased region" description="Polar residues" evidence="1">
    <location>
        <begin position="20"/>
        <end position="40"/>
    </location>
</feature>
<organism evidence="2 3">
    <name type="scientific">Sinocyclocheilus anshuiensis</name>
    <dbReference type="NCBI Taxonomy" id="1608454"/>
    <lineage>
        <taxon>Eukaryota</taxon>
        <taxon>Metazoa</taxon>
        <taxon>Chordata</taxon>
        <taxon>Craniata</taxon>
        <taxon>Vertebrata</taxon>
        <taxon>Euteleostomi</taxon>
        <taxon>Actinopterygii</taxon>
        <taxon>Neopterygii</taxon>
        <taxon>Teleostei</taxon>
        <taxon>Ostariophysi</taxon>
        <taxon>Cypriniformes</taxon>
        <taxon>Cyprinidae</taxon>
        <taxon>Cyprininae</taxon>
        <taxon>Sinocyclocheilus</taxon>
    </lineage>
</organism>
<reference evidence="2" key="2">
    <citation type="submission" date="2025-09" db="UniProtKB">
        <authorList>
            <consortium name="Ensembl"/>
        </authorList>
    </citation>
    <scope>IDENTIFICATION</scope>
</reference>
<dbReference type="AlphaFoldDB" id="A0A671R9E0"/>
<feature type="compositionally biased region" description="Basic and acidic residues" evidence="1">
    <location>
        <begin position="160"/>
        <end position="170"/>
    </location>
</feature>
<evidence type="ECO:0000313" key="2">
    <source>
        <dbReference type="Ensembl" id="ENSSANP00000079898.1"/>
    </source>
</evidence>
<feature type="compositionally biased region" description="Polar residues" evidence="1">
    <location>
        <begin position="102"/>
        <end position="120"/>
    </location>
</feature>
<feature type="region of interest" description="Disordered" evidence="1">
    <location>
        <begin position="384"/>
        <end position="411"/>
    </location>
</feature>
<protein>
    <submittedName>
        <fullName evidence="2">Uncharacterized protein</fullName>
    </submittedName>
</protein>
<proteinExistence type="predicted"/>
<accession>A0A671R9E0</accession>
<reference evidence="2" key="1">
    <citation type="submission" date="2025-08" db="UniProtKB">
        <authorList>
            <consortium name="Ensembl"/>
        </authorList>
    </citation>
    <scope>IDENTIFICATION</scope>
</reference>
<feature type="region of interest" description="Disordered" evidence="1">
    <location>
        <begin position="160"/>
        <end position="208"/>
    </location>
</feature>
<feature type="compositionally biased region" description="Low complexity" evidence="1">
    <location>
        <begin position="90"/>
        <end position="101"/>
    </location>
</feature>
<keyword evidence="3" id="KW-1185">Reference proteome</keyword>
<sequence length="613" mass="66918">MKPQSTNKPISEAPGPPVSSYHTDTHCQQQDNAGDNSSPLAVTENGPHSHTWGPRDPVTTTNSLVQTSSMLRSVTVPVIALNGCEAPLKSSAPLNTPSSSSHFSARQTPSISDQSNSGEGLQNPPRPLSLHGLTHTPHSHASDACQKSLLAPSCNWSCRSLERPDGRPTEMEASPYSPAVLRSPSSPCPPSRSSPERDQRPAGPMPVERWAENVNRYYNSQNCARSGRGSPCEELSELDSLYQASLKAPSMPRAPQGPSPQLANRSGPAASRKHNAGYSATLGRSKTPTAEIERSAYRTPAYSTKSLQRPVSAAAYDAPLGEDESYSAENLRRIARSLSGTVIGGQTDVPPSRSFDPHVSRMSTHVNVQLPTRRSSTSLHVLTPTSHNPPMFPHEPQPQYPHPSHRHHPALPSHLHQQTLRLSHGQKGDCQKANKFLAVLDRGETFSRENYHNVAMSYGTLPRAHRRSVSSGPPVHQARPGPPAGPGPRNHPDAAYATLSHPHRTTASNRTMDGFYRQPHQQSASTTPILHHSSHHHPHLEPPTQPLRLDVPPDRDWRAARDTHVFPRTEPRGGTSRGPPVYICGLCKQNPAEPTRSYCQTCRAHMNHYRMTS</sequence>
<feature type="region of interest" description="Disordered" evidence="1">
    <location>
        <begin position="87"/>
        <end position="140"/>
    </location>
</feature>
<dbReference type="Ensembl" id="ENSSANT00000084916.1">
    <property type="protein sequence ID" value="ENSSANP00000079898.1"/>
    <property type="gene ID" value="ENSSANG00000039736.1"/>
</dbReference>
<feature type="region of interest" description="Disordered" evidence="1">
    <location>
        <begin position="518"/>
        <end position="547"/>
    </location>
</feature>
<dbReference type="Proteomes" id="UP000472260">
    <property type="component" value="Unassembled WGS sequence"/>
</dbReference>
<feature type="region of interest" description="Disordered" evidence="1">
    <location>
        <begin position="1"/>
        <end position="64"/>
    </location>
</feature>
<feature type="compositionally biased region" description="Pro residues" evidence="1">
    <location>
        <begin position="390"/>
        <end position="401"/>
    </location>
</feature>
<feature type="region of interest" description="Disordered" evidence="1">
    <location>
        <begin position="243"/>
        <end position="289"/>
    </location>
</feature>
<evidence type="ECO:0000313" key="3">
    <source>
        <dbReference type="Proteomes" id="UP000472260"/>
    </source>
</evidence>
<feature type="region of interest" description="Disordered" evidence="1">
    <location>
        <begin position="462"/>
        <end position="496"/>
    </location>
</feature>
<name>A0A671R9E0_9TELE</name>
<evidence type="ECO:0000256" key="1">
    <source>
        <dbReference type="SAM" id="MobiDB-lite"/>
    </source>
</evidence>